<feature type="signal peptide" evidence="1">
    <location>
        <begin position="1"/>
        <end position="19"/>
    </location>
</feature>
<dbReference type="EMBL" id="CP000449">
    <property type="protein sequence ID" value="ABI66028.1"/>
    <property type="molecule type" value="Genomic_DNA"/>
</dbReference>
<name>Q0ANV9_MARMM</name>
<dbReference type="AlphaFoldDB" id="Q0ANV9"/>
<evidence type="ECO:0000256" key="1">
    <source>
        <dbReference type="SAM" id="SignalP"/>
    </source>
</evidence>
<proteinExistence type="predicted"/>
<dbReference type="RefSeq" id="WP_011643674.1">
    <property type="nucleotide sequence ID" value="NC_008347.1"/>
</dbReference>
<dbReference type="KEGG" id="mmr:Mmar10_1736"/>
<keyword evidence="1" id="KW-0732">Signal</keyword>
<keyword evidence="3" id="KW-1185">Reference proteome</keyword>
<reference evidence="2 3" key="1">
    <citation type="submission" date="2006-08" db="EMBL/GenBank/DDBJ databases">
        <title>Complete sequence of Maricaulis maris MCS10.</title>
        <authorList>
            <consortium name="US DOE Joint Genome Institute"/>
            <person name="Copeland A."/>
            <person name="Lucas S."/>
            <person name="Lapidus A."/>
            <person name="Barry K."/>
            <person name="Detter J.C."/>
            <person name="Glavina del Rio T."/>
            <person name="Hammon N."/>
            <person name="Israni S."/>
            <person name="Dalin E."/>
            <person name="Tice H."/>
            <person name="Pitluck S."/>
            <person name="Saunders E."/>
            <person name="Brettin T."/>
            <person name="Bruce D."/>
            <person name="Han C."/>
            <person name="Tapia R."/>
            <person name="Gilna P."/>
            <person name="Schmutz J."/>
            <person name="Larimer F."/>
            <person name="Land M."/>
            <person name="Hauser L."/>
            <person name="Kyrpides N."/>
            <person name="Mikhailova N."/>
            <person name="Viollier P."/>
            <person name="Stephens C."/>
            <person name="Richardson P."/>
        </authorList>
    </citation>
    <scope>NUCLEOTIDE SEQUENCE [LARGE SCALE GENOMIC DNA]</scope>
    <source>
        <strain evidence="2 3">MCS10</strain>
    </source>
</reference>
<dbReference type="Proteomes" id="UP000001964">
    <property type="component" value="Chromosome"/>
</dbReference>
<feature type="chain" id="PRO_5004168292" evidence="1">
    <location>
        <begin position="20"/>
        <end position="214"/>
    </location>
</feature>
<gene>
    <name evidence="2" type="ordered locus">Mmar10_1736</name>
</gene>
<protein>
    <submittedName>
        <fullName evidence="2">Uncharacterized protein</fullName>
    </submittedName>
</protein>
<accession>Q0ANV9</accession>
<evidence type="ECO:0000313" key="3">
    <source>
        <dbReference type="Proteomes" id="UP000001964"/>
    </source>
</evidence>
<dbReference type="OrthoDB" id="7629902at2"/>
<dbReference type="HOGENOM" id="CLU_1287580_0_0_5"/>
<organism evidence="2 3">
    <name type="scientific">Maricaulis maris (strain MCS10)</name>
    <name type="common">Caulobacter maris</name>
    <dbReference type="NCBI Taxonomy" id="394221"/>
    <lineage>
        <taxon>Bacteria</taxon>
        <taxon>Pseudomonadati</taxon>
        <taxon>Pseudomonadota</taxon>
        <taxon>Alphaproteobacteria</taxon>
        <taxon>Maricaulales</taxon>
        <taxon>Maricaulaceae</taxon>
        <taxon>Maricaulis</taxon>
    </lineage>
</organism>
<dbReference type="STRING" id="394221.Mmar10_1736"/>
<evidence type="ECO:0000313" key="2">
    <source>
        <dbReference type="EMBL" id="ABI66028.1"/>
    </source>
</evidence>
<sequence length="214" mass="23367" precursor="true">MRVQVFVTAALFASSAAHSDAQPVSDSTAWLEGVTELDHSEDAALLRWRVNTSSASSVPILFADGREDLSDISAVSGQVDIHPFGDEFFLSAGTISPRGDRAIPTWMRQASSAASDAFPHAELSEELTRSNIDALTRYFGAGITVRTVDAWSVTMEGGAYFQDSSEDQLIMFDPETGERTQLLEDLDRVDADAIGETQSRSVRPVAHLVLRRRF</sequence>